<dbReference type="EMBL" id="CAKLBY020000028">
    <property type="protein sequence ID" value="CAK7903958.1"/>
    <property type="molecule type" value="Genomic_DNA"/>
</dbReference>
<dbReference type="Proteomes" id="UP001162060">
    <property type="component" value="Unassembled WGS sequence"/>
</dbReference>
<feature type="compositionally biased region" description="Polar residues" evidence="1">
    <location>
        <begin position="25"/>
        <end position="48"/>
    </location>
</feature>
<organism evidence="3 4">
    <name type="scientific">Peronospora matthiolae</name>
    <dbReference type="NCBI Taxonomy" id="2874970"/>
    <lineage>
        <taxon>Eukaryota</taxon>
        <taxon>Sar</taxon>
        <taxon>Stramenopiles</taxon>
        <taxon>Oomycota</taxon>
        <taxon>Peronosporomycetes</taxon>
        <taxon>Peronosporales</taxon>
        <taxon>Peronosporaceae</taxon>
        <taxon>Peronospora</taxon>
    </lineage>
</organism>
<name>A0AAV1T800_9STRA</name>
<feature type="region of interest" description="Disordered" evidence="1">
    <location>
        <begin position="1"/>
        <end position="48"/>
    </location>
</feature>
<evidence type="ECO:0000256" key="1">
    <source>
        <dbReference type="SAM" id="MobiDB-lite"/>
    </source>
</evidence>
<evidence type="ECO:0000313" key="4">
    <source>
        <dbReference type="Proteomes" id="UP001162060"/>
    </source>
</evidence>
<feature type="compositionally biased region" description="Low complexity" evidence="1">
    <location>
        <begin position="11"/>
        <end position="24"/>
    </location>
</feature>
<gene>
    <name evidence="2" type="ORF">PM001_LOCUS2813</name>
    <name evidence="3" type="ORF">PM001_LOCUS2817</name>
</gene>
<accession>A0AAV1T800</accession>
<sequence length="76" mass="7557">MSDPAHPDQVSLPSSGSGPLESLSAIPTSDAGTSTPTSPAISDASNVPVTDCDRSAVVTSAQMGEGSGWLYIAIPL</sequence>
<evidence type="ECO:0000313" key="2">
    <source>
        <dbReference type="EMBL" id="CAK7903958.1"/>
    </source>
</evidence>
<reference evidence="3" key="1">
    <citation type="submission" date="2024-01" db="EMBL/GenBank/DDBJ databases">
        <authorList>
            <person name="Webb A."/>
        </authorList>
    </citation>
    <scope>NUCLEOTIDE SEQUENCE</scope>
    <source>
        <strain evidence="3">Pm1</strain>
    </source>
</reference>
<dbReference type="AlphaFoldDB" id="A0AAV1T800"/>
<proteinExistence type="predicted"/>
<comment type="caution">
    <text evidence="3">The sequence shown here is derived from an EMBL/GenBank/DDBJ whole genome shotgun (WGS) entry which is preliminary data.</text>
</comment>
<evidence type="ECO:0000313" key="3">
    <source>
        <dbReference type="EMBL" id="CAK7903979.1"/>
    </source>
</evidence>
<dbReference type="EMBL" id="CAKLBY020000028">
    <property type="protein sequence ID" value="CAK7903979.1"/>
    <property type="molecule type" value="Genomic_DNA"/>
</dbReference>
<protein>
    <submittedName>
        <fullName evidence="3">Uncharacterized protein</fullName>
    </submittedName>
</protein>